<evidence type="ECO:0000256" key="6">
    <source>
        <dbReference type="ARBA" id="ARBA00022741"/>
    </source>
</evidence>
<dbReference type="GO" id="GO:0016887">
    <property type="term" value="F:ATP hydrolysis activity"/>
    <property type="evidence" value="ECO:0007669"/>
    <property type="project" value="InterPro"/>
</dbReference>
<dbReference type="AlphaFoldDB" id="A0A6D2GBJ5"/>
<keyword evidence="12" id="KW-0406">Ion transport</keyword>
<evidence type="ECO:0000313" key="16">
    <source>
        <dbReference type="EMBL" id="VEA05748.1"/>
    </source>
</evidence>
<dbReference type="Gene3D" id="3.40.1110.10">
    <property type="entry name" value="Calcium-transporting ATPase, cytoplasmic domain N"/>
    <property type="match status" value="1"/>
</dbReference>
<dbReference type="SUPFAM" id="SSF46955">
    <property type="entry name" value="Putative DNA-binding domain"/>
    <property type="match status" value="1"/>
</dbReference>
<dbReference type="InterPro" id="IPR036412">
    <property type="entry name" value="HAD-like_sf"/>
</dbReference>
<comment type="subcellular location">
    <subcellularLocation>
        <location evidence="1">Endomembrane system</location>
        <topology evidence="1">Multi-pass membrane protein</topology>
    </subcellularLocation>
</comment>
<evidence type="ECO:0000256" key="2">
    <source>
        <dbReference type="ARBA" id="ARBA00012517"/>
    </source>
</evidence>
<dbReference type="Gene3D" id="3.40.50.1000">
    <property type="entry name" value="HAD superfamily/HAD-like"/>
    <property type="match status" value="1"/>
</dbReference>
<dbReference type="PRINTS" id="PR00119">
    <property type="entry name" value="CATATPASE"/>
</dbReference>
<evidence type="ECO:0000256" key="10">
    <source>
        <dbReference type="ARBA" id="ARBA00022989"/>
    </source>
</evidence>
<dbReference type="InterPro" id="IPR001757">
    <property type="entry name" value="P_typ_ATPase"/>
</dbReference>
<feature type="domain" description="HTH merR-type" evidence="15">
    <location>
        <begin position="241"/>
        <end position="274"/>
    </location>
</feature>
<accession>A0A6D2GBJ5</accession>
<dbReference type="PRINTS" id="PR00120">
    <property type="entry name" value="HATPASE"/>
</dbReference>
<dbReference type="InterPro" id="IPR000551">
    <property type="entry name" value="MerR-type_HTH_dom"/>
</dbReference>
<dbReference type="InterPro" id="IPR009061">
    <property type="entry name" value="DNA-bd_dom_put_sf"/>
</dbReference>
<dbReference type="GO" id="GO:0005524">
    <property type="term" value="F:ATP binding"/>
    <property type="evidence" value="ECO:0007669"/>
    <property type="project" value="UniProtKB-KW"/>
</dbReference>
<keyword evidence="11" id="KW-0186">Copper</keyword>
<keyword evidence="3" id="KW-0813">Transport</keyword>
<gene>
    <name evidence="16" type="primary">actP_1</name>
    <name evidence="16" type="ORF">NCTC5773_03877</name>
</gene>
<dbReference type="GO" id="GO:0003677">
    <property type="term" value="F:DNA binding"/>
    <property type="evidence" value="ECO:0007669"/>
    <property type="project" value="InterPro"/>
</dbReference>
<keyword evidence="16" id="KW-0378">Hydrolase</keyword>
<dbReference type="EMBL" id="LR134141">
    <property type="protein sequence ID" value="VEA05748.1"/>
    <property type="molecule type" value="Genomic_DNA"/>
</dbReference>
<dbReference type="PANTHER" id="PTHR43520">
    <property type="entry name" value="ATP7, ISOFORM B"/>
    <property type="match status" value="1"/>
</dbReference>
<evidence type="ECO:0000256" key="4">
    <source>
        <dbReference type="ARBA" id="ARBA00022692"/>
    </source>
</evidence>
<evidence type="ECO:0000256" key="8">
    <source>
        <dbReference type="ARBA" id="ARBA00022840"/>
    </source>
</evidence>
<evidence type="ECO:0000256" key="13">
    <source>
        <dbReference type="ARBA" id="ARBA00023136"/>
    </source>
</evidence>
<dbReference type="Gene3D" id="1.10.1660.10">
    <property type="match status" value="1"/>
</dbReference>
<keyword evidence="8" id="KW-0067">ATP-binding</keyword>
<evidence type="ECO:0000256" key="5">
    <source>
        <dbReference type="ARBA" id="ARBA00022723"/>
    </source>
</evidence>
<evidence type="ECO:0000256" key="9">
    <source>
        <dbReference type="ARBA" id="ARBA00022967"/>
    </source>
</evidence>
<keyword evidence="5" id="KW-0479">Metal-binding</keyword>
<organism evidence="16 17">
    <name type="scientific">Salmonella enterica subsp. salamae</name>
    <dbReference type="NCBI Taxonomy" id="59202"/>
    <lineage>
        <taxon>Bacteria</taxon>
        <taxon>Pseudomonadati</taxon>
        <taxon>Pseudomonadota</taxon>
        <taxon>Gammaproteobacteria</taxon>
        <taxon>Enterobacterales</taxon>
        <taxon>Enterobacteriaceae</taxon>
        <taxon>Salmonella</taxon>
    </lineage>
</organism>
<dbReference type="Proteomes" id="UP000267858">
    <property type="component" value="Chromosome"/>
</dbReference>
<dbReference type="GO" id="GO:0043682">
    <property type="term" value="F:P-type divalent copper transporter activity"/>
    <property type="evidence" value="ECO:0007669"/>
    <property type="project" value="TreeGrafter"/>
</dbReference>
<dbReference type="SUPFAM" id="SSF56784">
    <property type="entry name" value="HAD-like"/>
    <property type="match status" value="1"/>
</dbReference>
<evidence type="ECO:0000313" key="17">
    <source>
        <dbReference type="Proteomes" id="UP000267858"/>
    </source>
</evidence>
<dbReference type="InterPro" id="IPR023299">
    <property type="entry name" value="ATPase_P-typ_cyto_dom_N"/>
</dbReference>
<dbReference type="GO" id="GO:0012505">
    <property type="term" value="C:endomembrane system"/>
    <property type="evidence" value="ECO:0007669"/>
    <property type="project" value="UniProtKB-SubCell"/>
</dbReference>
<dbReference type="InterPro" id="IPR023214">
    <property type="entry name" value="HAD_sf"/>
</dbReference>
<keyword evidence="9" id="KW-1278">Translocase</keyword>
<evidence type="ECO:0000256" key="12">
    <source>
        <dbReference type="ARBA" id="ARBA00023065"/>
    </source>
</evidence>
<sequence length="283" mass="29522">MREIGVDISGFATTAERLGQEGKSPLYAAIDGQLAAIIAVADPIKPSTSAAINALHQLGIQVAMITGDNARTAQAIARQLGIDEVVAEVLPEGKVEAIRRLKAAYGQVAFVGDGINDAPALAESDVGLAIGTGTDVAVESADVVLMSGNLQGVPNAIALSKATIRNIHQNLFWAFAYNTALIPVAAGALFPVWGILLSPVFAAGGDGDVERVRAGQRFAAAPFPGADGNPIRHIHDMRRSVMNIGKAAKASKVSAKMIRYYEQIGLIPRSKSDGFRLSGLYPG</sequence>
<evidence type="ECO:0000256" key="1">
    <source>
        <dbReference type="ARBA" id="ARBA00004127"/>
    </source>
</evidence>
<evidence type="ECO:0000256" key="3">
    <source>
        <dbReference type="ARBA" id="ARBA00022448"/>
    </source>
</evidence>
<dbReference type="PROSITE" id="PS50937">
    <property type="entry name" value="HTH_MERR_2"/>
    <property type="match status" value="1"/>
</dbReference>
<evidence type="ECO:0000259" key="15">
    <source>
        <dbReference type="PROSITE" id="PS50937"/>
    </source>
</evidence>
<reference evidence="16 17" key="1">
    <citation type="submission" date="2018-12" db="EMBL/GenBank/DDBJ databases">
        <authorList>
            <consortium name="Pathogen Informatics"/>
        </authorList>
    </citation>
    <scope>NUCLEOTIDE SEQUENCE [LARGE SCALE GENOMIC DNA]</scope>
    <source>
        <strain evidence="16 17">NCTC5773</strain>
    </source>
</reference>
<protein>
    <recommendedName>
        <fullName evidence="2">P-type Cu(+) transporter</fullName>
        <ecNumber evidence="2">7.2.2.8</ecNumber>
    </recommendedName>
</protein>
<dbReference type="GO" id="GO:0140581">
    <property type="term" value="F:P-type monovalent copper transporter activity"/>
    <property type="evidence" value="ECO:0007669"/>
    <property type="project" value="UniProtKB-EC"/>
</dbReference>
<evidence type="ECO:0000256" key="11">
    <source>
        <dbReference type="ARBA" id="ARBA00023008"/>
    </source>
</evidence>
<dbReference type="EC" id="7.2.2.8" evidence="2"/>
<proteinExistence type="predicted"/>
<dbReference type="Pfam" id="PF00702">
    <property type="entry name" value="Hydrolase"/>
    <property type="match status" value="1"/>
</dbReference>
<keyword evidence="13" id="KW-0472">Membrane</keyword>
<keyword evidence="4" id="KW-0812">Transmembrane</keyword>
<evidence type="ECO:0000256" key="14">
    <source>
        <dbReference type="ARBA" id="ARBA00049289"/>
    </source>
</evidence>
<keyword evidence="6" id="KW-0547">Nucleotide-binding</keyword>
<keyword evidence="10" id="KW-1133">Transmembrane helix</keyword>
<dbReference type="GO" id="GO:0005507">
    <property type="term" value="F:copper ion binding"/>
    <property type="evidence" value="ECO:0007669"/>
    <property type="project" value="TreeGrafter"/>
</dbReference>
<evidence type="ECO:0000256" key="7">
    <source>
        <dbReference type="ARBA" id="ARBA00022796"/>
    </source>
</evidence>
<dbReference type="FunFam" id="3.40.50.1000:FF:000144">
    <property type="entry name" value="copper-transporting ATPase 1 isoform X2"/>
    <property type="match status" value="1"/>
</dbReference>
<dbReference type="GO" id="GO:0055070">
    <property type="term" value="P:copper ion homeostasis"/>
    <property type="evidence" value="ECO:0007669"/>
    <property type="project" value="TreeGrafter"/>
</dbReference>
<dbReference type="PANTHER" id="PTHR43520:SF8">
    <property type="entry name" value="P-TYPE CU(+) TRANSPORTER"/>
    <property type="match status" value="1"/>
</dbReference>
<dbReference type="Pfam" id="PF00376">
    <property type="entry name" value="MerR"/>
    <property type="match status" value="1"/>
</dbReference>
<comment type="catalytic activity">
    <reaction evidence="14">
        <text>Cu(+)(in) + ATP + H2O = Cu(+)(out) + ADP + phosphate + H(+)</text>
        <dbReference type="Rhea" id="RHEA:25792"/>
        <dbReference type="ChEBI" id="CHEBI:15377"/>
        <dbReference type="ChEBI" id="CHEBI:15378"/>
        <dbReference type="ChEBI" id="CHEBI:30616"/>
        <dbReference type="ChEBI" id="CHEBI:43474"/>
        <dbReference type="ChEBI" id="CHEBI:49552"/>
        <dbReference type="ChEBI" id="CHEBI:456216"/>
        <dbReference type="EC" id="7.2.2.8"/>
    </reaction>
</comment>
<dbReference type="GO" id="GO:0016020">
    <property type="term" value="C:membrane"/>
    <property type="evidence" value="ECO:0007669"/>
    <property type="project" value="InterPro"/>
</dbReference>
<dbReference type="GO" id="GO:0006355">
    <property type="term" value="P:regulation of DNA-templated transcription"/>
    <property type="evidence" value="ECO:0007669"/>
    <property type="project" value="InterPro"/>
</dbReference>
<name>A0A6D2GBJ5_SALER</name>
<dbReference type="NCBIfam" id="TIGR01494">
    <property type="entry name" value="ATPase_P-type"/>
    <property type="match status" value="1"/>
</dbReference>
<keyword evidence="7" id="KW-0187">Copper transport</keyword>